<name>A0A3L7E2Y1_9GAMM</name>
<dbReference type="Proteomes" id="UP000265509">
    <property type="component" value="Unassembled WGS sequence"/>
</dbReference>
<dbReference type="UniPathway" id="UPA00232"/>
<dbReference type="GO" id="GO:0071949">
    <property type="term" value="F:FAD binding"/>
    <property type="evidence" value="ECO:0007669"/>
    <property type="project" value="InterPro"/>
</dbReference>
<keyword evidence="7" id="KW-0503">Monooxygenase</keyword>
<dbReference type="RefSeq" id="WP_117952647.1">
    <property type="nucleotide sequence ID" value="NZ_QRAN01000002.1"/>
</dbReference>
<dbReference type="OrthoDB" id="9769565at2"/>
<dbReference type="SUPFAM" id="SSF51905">
    <property type="entry name" value="FAD/NAD(P)-binding domain"/>
    <property type="match status" value="1"/>
</dbReference>
<dbReference type="InterPro" id="IPR051205">
    <property type="entry name" value="UbiH/COQ6_monooxygenase"/>
</dbReference>
<comment type="similarity">
    <text evidence="3">Belongs to the UbiH/COQ6 family.</text>
</comment>
<keyword evidence="11" id="KW-1185">Reference proteome</keyword>
<evidence type="ECO:0000256" key="6">
    <source>
        <dbReference type="ARBA" id="ARBA00023002"/>
    </source>
</evidence>
<dbReference type="FunFam" id="3.50.50.60:FF:000021">
    <property type="entry name" value="Ubiquinone biosynthesis monooxygenase COQ6"/>
    <property type="match status" value="1"/>
</dbReference>
<dbReference type="InterPro" id="IPR002938">
    <property type="entry name" value="FAD-bd"/>
</dbReference>
<organism evidence="10 11">
    <name type="scientific">Seongchinamella sediminis</name>
    <dbReference type="NCBI Taxonomy" id="2283635"/>
    <lineage>
        <taxon>Bacteria</taxon>
        <taxon>Pseudomonadati</taxon>
        <taxon>Pseudomonadota</taxon>
        <taxon>Gammaproteobacteria</taxon>
        <taxon>Cellvibrionales</taxon>
        <taxon>Halieaceae</taxon>
        <taxon>Seongchinamella</taxon>
    </lineage>
</organism>
<comment type="caution">
    <text evidence="10">The sequence shown here is derived from an EMBL/GenBank/DDBJ whole genome shotgun (WGS) entry which is preliminary data.</text>
</comment>
<accession>A0A3L7E2Y1</accession>
<comment type="subunit">
    <text evidence="8">Component of the Ubi complex metabolon, which regroups five ubiquinone biosynthesis proteins (UbiE, UbiF, UbiG, UbiH and UbiI) and two accessory factors (UbiK and the lipid-binding protein UbiJ).</text>
</comment>
<dbReference type="NCBIfam" id="TIGR01988">
    <property type="entry name" value="Ubi-OHases"/>
    <property type="match status" value="1"/>
</dbReference>
<gene>
    <name evidence="10" type="ORF">DWB85_02640</name>
</gene>
<comment type="cofactor">
    <cofactor evidence="1">
        <name>FAD</name>
        <dbReference type="ChEBI" id="CHEBI:57692"/>
    </cofactor>
</comment>
<dbReference type="PANTHER" id="PTHR43876">
    <property type="entry name" value="UBIQUINONE BIOSYNTHESIS MONOOXYGENASE COQ6, MITOCHONDRIAL"/>
    <property type="match status" value="1"/>
</dbReference>
<feature type="domain" description="FAD-binding" evidence="9">
    <location>
        <begin position="7"/>
        <end position="351"/>
    </location>
</feature>
<dbReference type="EMBL" id="QRAN01000002">
    <property type="protein sequence ID" value="RLQ23469.1"/>
    <property type="molecule type" value="Genomic_DNA"/>
</dbReference>
<dbReference type="Gene3D" id="3.50.50.60">
    <property type="entry name" value="FAD/NAD(P)-binding domain"/>
    <property type="match status" value="2"/>
</dbReference>
<reference evidence="10 11" key="1">
    <citation type="submission" date="2018-07" db="EMBL/GenBank/DDBJ databases">
        <title>Halioglobus sp. genome submission.</title>
        <authorList>
            <person name="Ye M.-Q."/>
            <person name="Du Z.-J."/>
        </authorList>
    </citation>
    <scope>NUCLEOTIDE SEQUENCE [LARGE SCALE GENOMIC DNA]</scope>
    <source>
        <strain evidence="10 11">U0301</strain>
    </source>
</reference>
<evidence type="ECO:0000256" key="1">
    <source>
        <dbReference type="ARBA" id="ARBA00001974"/>
    </source>
</evidence>
<dbReference type="PANTHER" id="PTHR43876:SF7">
    <property type="entry name" value="UBIQUINONE BIOSYNTHESIS MONOOXYGENASE COQ6, MITOCHONDRIAL"/>
    <property type="match status" value="1"/>
</dbReference>
<evidence type="ECO:0000256" key="2">
    <source>
        <dbReference type="ARBA" id="ARBA00004749"/>
    </source>
</evidence>
<evidence type="ECO:0000313" key="11">
    <source>
        <dbReference type="Proteomes" id="UP000265509"/>
    </source>
</evidence>
<dbReference type="GO" id="GO:0004497">
    <property type="term" value="F:monooxygenase activity"/>
    <property type="evidence" value="ECO:0007669"/>
    <property type="project" value="UniProtKB-KW"/>
</dbReference>
<evidence type="ECO:0000256" key="3">
    <source>
        <dbReference type="ARBA" id="ARBA00005349"/>
    </source>
</evidence>
<evidence type="ECO:0000256" key="7">
    <source>
        <dbReference type="ARBA" id="ARBA00023033"/>
    </source>
</evidence>
<comment type="pathway">
    <text evidence="2">Cofactor biosynthesis; ubiquinone biosynthesis.</text>
</comment>
<dbReference type="AlphaFoldDB" id="A0A3L7E2Y1"/>
<evidence type="ECO:0000256" key="5">
    <source>
        <dbReference type="ARBA" id="ARBA00022827"/>
    </source>
</evidence>
<dbReference type="PROSITE" id="PS01304">
    <property type="entry name" value="UBIH"/>
    <property type="match status" value="1"/>
</dbReference>
<evidence type="ECO:0000256" key="8">
    <source>
        <dbReference type="ARBA" id="ARBA00065734"/>
    </source>
</evidence>
<dbReference type="GO" id="GO:0006744">
    <property type="term" value="P:ubiquinone biosynthetic process"/>
    <property type="evidence" value="ECO:0007669"/>
    <property type="project" value="UniProtKB-UniPathway"/>
</dbReference>
<dbReference type="InterPro" id="IPR010971">
    <property type="entry name" value="UbiH/COQ6"/>
</dbReference>
<proteinExistence type="inferred from homology"/>
<dbReference type="Pfam" id="PF01494">
    <property type="entry name" value="FAD_binding_3"/>
    <property type="match status" value="1"/>
</dbReference>
<keyword evidence="5" id="KW-0274">FAD</keyword>
<keyword evidence="4" id="KW-0285">Flavoprotein</keyword>
<dbReference type="InterPro" id="IPR018168">
    <property type="entry name" value="Ubi_Hdrlase_CS"/>
</dbReference>
<evidence type="ECO:0000259" key="9">
    <source>
        <dbReference type="Pfam" id="PF01494"/>
    </source>
</evidence>
<protein>
    <submittedName>
        <fullName evidence="10">FAD-binding protein</fullName>
    </submittedName>
</protein>
<dbReference type="GO" id="GO:0016705">
    <property type="term" value="F:oxidoreductase activity, acting on paired donors, with incorporation or reduction of molecular oxygen"/>
    <property type="evidence" value="ECO:0007669"/>
    <property type="project" value="InterPro"/>
</dbReference>
<evidence type="ECO:0000256" key="4">
    <source>
        <dbReference type="ARBA" id="ARBA00022630"/>
    </source>
</evidence>
<keyword evidence="6" id="KW-0560">Oxidoreductase</keyword>
<dbReference type="InterPro" id="IPR036188">
    <property type="entry name" value="FAD/NAD-bd_sf"/>
</dbReference>
<dbReference type="GO" id="GO:0110142">
    <property type="term" value="C:ubiquinone biosynthesis complex"/>
    <property type="evidence" value="ECO:0007669"/>
    <property type="project" value="UniProtKB-ARBA"/>
</dbReference>
<dbReference type="PRINTS" id="PR00420">
    <property type="entry name" value="RNGMNOXGNASE"/>
</dbReference>
<evidence type="ECO:0000313" key="10">
    <source>
        <dbReference type="EMBL" id="RLQ23469.1"/>
    </source>
</evidence>
<sequence>MSVSSQYDVVIIGAGIAGTALAAALAGSGLSLALVEAQPLQRKPLPDARDVHSYDARVSALTPISIAFLDRLGAWAGVAGYRHCAYSHMTVWDADGTGRIEFDRAELDVPALGHIVENRAIVDGLLAALEGATDIAVHSPDSLQSCQRDDDGTLVLALESGECLRARLVVGADGALSRVRQMLEFRTREWDYGHRALVCTVQTAREHQHTAWQRFLPTGPLAFLPLPGKPGESFSSIVWSLQDEVAEEVLALADADFCLRLGVAFEETLGPVLATSPRFAFPLRQRHAVDYIQPGVALVADAAHTIHPLAGQGINLGLLDVAVLAEELLRAHERGLQPGRMDVLSRYQRRRKGDNLLMMGAMDGFKRLFEQQALPVRWLRNAGMRGVGRIAPLKQRLMRQALGIS</sequence>